<comment type="caution">
    <text evidence="3">The sequence shown here is derived from an EMBL/GenBank/DDBJ whole genome shotgun (WGS) entry which is preliminary data.</text>
</comment>
<dbReference type="PANTHER" id="PTHR43855:SF1">
    <property type="entry name" value="THIOSULFATE SULFURTRANSFERASE"/>
    <property type="match status" value="1"/>
</dbReference>
<dbReference type="RefSeq" id="WP_340340752.1">
    <property type="nucleotide sequence ID" value="NZ_JBBKZT010000001.1"/>
</dbReference>
<evidence type="ECO:0000259" key="2">
    <source>
        <dbReference type="PROSITE" id="PS50206"/>
    </source>
</evidence>
<dbReference type="Proteomes" id="UP001385892">
    <property type="component" value="Unassembled WGS sequence"/>
</dbReference>
<dbReference type="PROSITE" id="PS50206">
    <property type="entry name" value="RHODANESE_3"/>
    <property type="match status" value="3"/>
</dbReference>
<evidence type="ECO:0000313" key="3">
    <source>
        <dbReference type="EMBL" id="MEJ8845594.1"/>
    </source>
</evidence>
<dbReference type="PANTHER" id="PTHR43855">
    <property type="entry name" value="THIOSULFATE SULFURTRANSFERASE"/>
    <property type="match status" value="1"/>
</dbReference>
<protein>
    <submittedName>
        <fullName evidence="3">Rhodanese-like domain-containing protein</fullName>
    </submittedName>
</protein>
<dbReference type="SMART" id="SM00450">
    <property type="entry name" value="RHOD"/>
    <property type="match status" value="2"/>
</dbReference>
<organism evidence="3 4">
    <name type="scientific">Variovorax rhizosphaerae</name>
    <dbReference type="NCBI Taxonomy" id="1836200"/>
    <lineage>
        <taxon>Bacteria</taxon>
        <taxon>Pseudomonadati</taxon>
        <taxon>Pseudomonadota</taxon>
        <taxon>Betaproteobacteria</taxon>
        <taxon>Burkholderiales</taxon>
        <taxon>Comamonadaceae</taxon>
        <taxon>Variovorax</taxon>
    </lineage>
</organism>
<keyword evidence="1" id="KW-0677">Repeat</keyword>
<evidence type="ECO:0000256" key="1">
    <source>
        <dbReference type="ARBA" id="ARBA00022737"/>
    </source>
</evidence>
<dbReference type="InterPro" id="IPR001763">
    <property type="entry name" value="Rhodanese-like_dom"/>
</dbReference>
<dbReference type="InterPro" id="IPR051126">
    <property type="entry name" value="Thiosulfate_sulfurtransferase"/>
</dbReference>
<dbReference type="Pfam" id="PF00581">
    <property type="entry name" value="Rhodanese"/>
    <property type="match status" value="1"/>
</dbReference>
<dbReference type="Gene3D" id="3.40.250.10">
    <property type="entry name" value="Rhodanese-like domain"/>
    <property type="match status" value="4"/>
</dbReference>
<dbReference type="SUPFAM" id="SSF52821">
    <property type="entry name" value="Rhodanese/Cell cycle control phosphatase"/>
    <property type="match status" value="4"/>
</dbReference>
<reference evidence="3 4" key="1">
    <citation type="submission" date="2024-03" db="EMBL/GenBank/DDBJ databases">
        <title>Novel species of the genus Variovorax.</title>
        <authorList>
            <person name="Liu Q."/>
            <person name="Xin Y.-H."/>
        </authorList>
    </citation>
    <scope>NUCLEOTIDE SEQUENCE [LARGE SCALE GENOMIC DNA]</scope>
    <source>
        <strain evidence="3 4">KACC 18900</strain>
    </source>
</reference>
<keyword evidence="4" id="KW-1185">Reference proteome</keyword>
<dbReference type="EMBL" id="JBBKZT010000001">
    <property type="protein sequence ID" value="MEJ8845594.1"/>
    <property type="molecule type" value="Genomic_DNA"/>
</dbReference>
<sequence length="543" mass="58694">MTDPPTIAPDALQALLLADGELALLDVREARAFHAAHLNLARSAPLSGLELQIPEFVPRRSATVVVYDDAGGPGAAASRAWTLLQRLGYEDVRLLQGGLQAWTAQGLPSIDGWNTLIKTFGDRVRQHYATRVLPVADLQALRDSGVQVPVVDVRPPHEFAFLSIDGARNHPGTELALRDFPADGGSDSPLWAIQCFSRTRGILGTTTLAVLGHGHAAFVEDGVMAWHLNGGAVASNAPAAADLPRASAQVLAERAAQLRARAGVQVIDGAQLARWRADPQRTLYLFDVRPVPGAASAAAADVRHVPGGQVLMHFEQLVGTRNARVVLVDDAEGLRAAVTAFWLRQFNQCEVAVLDGEAPPRHAPADAPRESVDAASQGIDAPTLQDWLARGEAIVVHVGPSEDFERRHVPGARYLLPASMGPLKPLLAQGRSIVFTSEDAATARIAGRDAARTWPDARAFHWLIGGLQALAWPSRSTTADYTPQDLLTPFDDDWGSTMRVRPEHREAAWRDYLTWERALSARVMRDPTVRFKFLAFAGTPRAP</sequence>
<proteinExistence type="predicted"/>
<accession>A0ABU8WE10</accession>
<evidence type="ECO:0000313" key="4">
    <source>
        <dbReference type="Proteomes" id="UP001385892"/>
    </source>
</evidence>
<name>A0ABU8WE10_9BURK</name>
<gene>
    <name evidence="3" type="ORF">WKW82_02980</name>
</gene>
<feature type="domain" description="Rhodanese" evidence="2">
    <location>
        <begin position="279"/>
        <end position="364"/>
    </location>
</feature>
<feature type="domain" description="Rhodanese" evidence="2">
    <location>
        <begin position="18"/>
        <end position="111"/>
    </location>
</feature>
<dbReference type="InterPro" id="IPR036873">
    <property type="entry name" value="Rhodanese-like_dom_sf"/>
</dbReference>
<feature type="domain" description="Rhodanese" evidence="2">
    <location>
        <begin position="144"/>
        <end position="235"/>
    </location>
</feature>